<dbReference type="AlphaFoldDB" id="A0A4E9ELV8"/>
<sequence>MKINEDKLWALLVTRVAADSYWKLATMALLHRKAWLLSVLQTKYKDEGKPIEELPEEYRVALNTFLFFLSKAINDTTKILKQEFECSPPMRWLYRRTKSPGGEDVCSESRWGARTDFTEDHKSLLYILEILSLDEEAWTRQSTLVDELEHLLKSTPDMDRLISAHVYKSINYLLGWTVNPSGGKFKYPYEKRRNKDTVNALRQAEANLDVVWAELDRLTETNKTHYKDIALYSLLSRTLRRTPEWVEPEQTKKKGQPSGTDKDLVFLNRPLSNLFLGQSEQETLKTGLSGKKKSKEKAKGEPAKAQHVDTPPVEVPEPENVDKQLTFTVDARALKVFRTLFLNPEVTSSPGVIAWNDFLHAMALTGFQIEKLYGSMWQF</sequence>
<protein>
    <submittedName>
        <fullName evidence="2">Uncharacterized protein</fullName>
    </submittedName>
</protein>
<dbReference type="EMBL" id="CAAKMV010000185">
    <property type="protein sequence ID" value="VIO63948.1"/>
    <property type="molecule type" value="Genomic_DNA"/>
</dbReference>
<reference evidence="2" key="1">
    <citation type="submission" date="2019-04" db="EMBL/GenBank/DDBJ databases">
        <authorList>
            <person name="Melise S."/>
            <person name="Noan J."/>
            <person name="Okalmin O."/>
        </authorList>
    </citation>
    <scope>NUCLEOTIDE SEQUENCE</scope>
    <source>
        <strain evidence="2">FN9</strain>
    </source>
</reference>
<evidence type="ECO:0000313" key="2">
    <source>
        <dbReference type="EMBL" id="VIO63948.1"/>
    </source>
</evidence>
<accession>A0A4E9ELV8</accession>
<proteinExistence type="predicted"/>
<organism evidence="2">
    <name type="scientific">Gibberella zeae</name>
    <name type="common">Wheat head blight fungus</name>
    <name type="synonym">Fusarium graminearum</name>
    <dbReference type="NCBI Taxonomy" id="5518"/>
    <lineage>
        <taxon>Eukaryota</taxon>
        <taxon>Fungi</taxon>
        <taxon>Dikarya</taxon>
        <taxon>Ascomycota</taxon>
        <taxon>Pezizomycotina</taxon>
        <taxon>Sordariomycetes</taxon>
        <taxon>Hypocreomycetidae</taxon>
        <taxon>Hypocreales</taxon>
        <taxon>Nectriaceae</taxon>
        <taxon>Fusarium</taxon>
    </lineage>
</organism>
<dbReference type="PANTHER" id="PTHR40788:SF2">
    <property type="entry name" value="CLR5 DOMAIN-CONTAINING PROTEIN"/>
    <property type="match status" value="1"/>
</dbReference>
<feature type="compositionally biased region" description="Basic and acidic residues" evidence="1">
    <location>
        <begin position="297"/>
        <end position="307"/>
    </location>
</feature>
<dbReference type="PANTHER" id="PTHR40788">
    <property type="entry name" value="CLR5 DOMAIN-CONTAINING PROTEIN-RELATED"/>
    <property type="match status" value="1"/>
</dbReference>
<gene>
    <name evidence="2" type="ORF">FUG_LOCUS542086</name>
</gene>
<feature type="region of interest" description="Disordered" evidence="1">
    <location>
        <begin position="283"/>
        <end position="318"/>
    </location>
</feature>
<name>A0A4E9ELV8_GIBZA</name>
<evidence type="ECO:0000256" key="1">
    <source>
        <dbReference type="SAM" id="MobiDB-lite"/>
    </source>
</evidence>